<dbReference type="Proteomes" id="UP001236569">
    <property type="component" value="Unassembled WGS sequence"/>
</dbReference>
<evidence type="ECO:0000256" key="4">
    <source>
        <dbReference type="ARBA" id="ARBA00023136"/>
    </source>
</evidence>
<organism evidence="8 9">
    <name type="scientific">Flectobacillus longus</name>
    <dbReference type="NCBI Taxonomy" id="2984207"/>
    <lineage>
        <taxon>Bacteria</taxon>
        <taxon>Pseudomonadati</taxon>
        <taxon>Bacteroidota</taxon>
        <taxon>Cytophagia</taxon>
        <taxon>Cytophagales</taxon>
        <taxon>Flectobacillaceae</taxon>
        <taxon>Flectobacillus</taxon>
    </lineage>
</organism>
<dbReference type="InterPro" id="IPR011990">
    <property type="entry name" value="TPR-like_helical_dom_sf"/>
</dbReference>
<keyword evidence="5" id="KW-0998">Cell outer membrane</keyword>
<dbReference type="Pfam" id="PF14322">
    <property type="entry name" value="SusD-like_3"/>
    <property type="match status" value="1"/>
</dbReference>
<keyword evidence="3" id="KW-0732">Signal</keyword>
<dbReference type="InterPro" id="IPR012944">
    <property type="entry name" value="SusD_RagB_dom"/>
</dbReference>
<comment type="subcellular location">
    <subcellularLocation>
        <location evidence="1">Cell outer membrane</location>
    </subcellularLocation>
</comment>
<evidence type="ECO:0000256" key="3">
    <source>
        <dbReference type="ARBA" id="ARBA00022729"/>
    </source>
</evidence>
<comment type="similarity">
    <text evidence="2">Belongs to the SusD family.</text>
</comment>
<accession>A0ABT6YJ20</accession>
<evidence type="ECO:0000313" key="8">
    <source>
        <dbReference type="EMBL" id="MDI9863442.1"/>
    </source>
</evidence>
<gene>
    <name evidence="8" type="ORF">QM480_03840</name>
</gene>
<feature type="domain" description="RagB/SusD" evidence="6">
    <location>
        <begin position="354"/>
        <end position="484"/>
    </location>
</feature>
<evidence type="ECO:0000256" key="5">
    <source>
        <dbReference type="ARBA" id="ARBA00023237"/>
    </source>
</evidence>
<keyword evidence="4" id="KW-0472">Membrane</keyword>
<protein>
    <submittedName>
        <fullName evidence="8">RagB/SusD family nutrient uptake outer membrane protein</fullName>
    </submittedName>
</protein>
<reference evidence="8 9" key="1">
    <citation type="submission" date="2023-05" db="EMBL/GenBank/DDBJ databases">
        <title>Novel species of genus Flectobacillus isolated from stream in China.</title>
        <authorList>
            <person name="Lu H."/>
        </authorList>
    </citation>
    <scope>NUCLEOTIDE SEQUENCE [LARGE SCALE GENOMIC DNA]</scope>
    <source>
        <strain evidence="8 9">DC10W</strain>
    </source>
</reference>
<evidence type="ECO:0000313" key="9">
    <source>
        <dbReference type="Proteomes" id="UP001236569"/>
    </source>
</evidence>
<evidence type="ECO:0000256" key="2">
    <source>
        <dbReference type="ARBA" id="ARBA00006275"/>
    </source>
</evidence>
<name>A0ABT6YJ20_9BACT</name>
<proteinExistence type="inferred from homology"/>
<comment type="caution">
    <text evidence="8">The sequence shown here is derived from an EMBL/GenBank/DDBJ whole genome shotgun (WGS) entry which is preliminary data.</text>
</comment>
<dbReference type="EMBL" id="JASHID010000002">
    <property type="protein sequence ID" value="MDI9863442.1"/>
    <property type="molecule type" value="Genomic_DNA"/>
</dbReference>
<evidence type="ECO:0000256" key="1">
    <source>
        <dbReference type="ARBA" id="ARBA00004442"/>
    </source>
</evidence>
<dbReference type="Gene3D" id="1.25.40.390">
    <property type="match status" value="1"/>
</dbReference>
<dbReference type="PROSITE" id="PS51257">
    <property type="entry name" value="PROKAR_LIPOPROTEIN"/>
    <property type="match status" value="1"/>
</dbReference>
<sequence>MKIQQYSIIFFTILSLVACQSQFELTPYSEFAPSNVLTNEKGLKAVLYSAHASIQNTTASRILINISEVSTDMAYNTGGAENLYLQEFVNFTWSPSTGNFRDDVWAPHYRAVRDANLVLENVNNVQGLSDASKKLYIAEAKTLRAFSYDILRLWFGGVPLRKSSADEAQKARASDDEMKQFIESEYLASIADLPAPGKEEAYSRINKGVVYAMLTKFYLNTKQWQKAADAAKSVMDLGYYSLFSDYTKMFRVENEGNKEMILVKPARNENGYGNWFSAGALPPGFKTSSTIPEFVWTTSMANFATQYRLRTKFTSSFDPQDARLGLIIRNYTNTSGAQITLGTDDARSLKYWDNATLGNNSGNDVPVFRYADILLSRAEALNELNGPSQEAISLVNEVRKRAKVAELQLSNFKTKEELRAHILKERSWEFYSEGKSREDYIRHGVFISAATDRKVQNPVNDRLVFPIPQAETDANKLCVQNQGY</sequence>
<dbReference type="CDD" id="cd08977">
    <property type="entry name" value="SusD"/>
    <property type="match status" value="1"/>
</dbReference>
<keyword evidence="9" id="KW-1185">Reference proteome</keyword>
<evidence type="ECO:0000259" key="7">
    <source>
        <dbReference type="Pfam" id="PF14322"/>
    </source>
</evidence>
<dbReference type="SUPFAM" id="SSF48452">
    <property type="entry name" value="TPR-like"/>
    <property type="match status" value="1"/>
</dbReference>
<evidence type="ECO:0000259" key="6">
    <source>
        <dbReference type="Pfam" id="PF07980"/>
    </source>
</evidence>
<dbReference type="InterPro" id="IPR033985">
    <property type="entry name" value="SusD-like_N"/>
</dbReference>
<dbReference type="RefSeq" id="WP_283368739.1">
    <property type="nucleotide sequence ID" value="NZ_JASHID010000002.1"/>
</dbReference>
<feature type="domain" description="SusD-like N-terminal" evidence="7">
    <location>
        <begin position="47"/>
        <end position="219"/>
    </location>
</feature>
<dbReference type="Pfam" id="PF07980">
    <property type="entry name" value="SusD_RagB"/>
    <property type="match status" value="1"/>
</dbReference>